<dbReference type="Proteomes" id="UP000245926">
    <property type="component" value="Chromosome"/>
</dbReference>
<sequence length="98" mass="11431">MSGTTRTSADLDPRRRRTLYRAWHRGIREMDLIMGRFADAEIGTLSETELADFEALIEVPDRDLFRWLTGEAEVPGNYDTPVYRRLRSFHKHDAPIHS</sequence>
<dbReference type="Pfam" id="PF03937">
    <property type="entry name" value="Sdh5"/>
    <property type="match status" value="1"/>
</dbReference>
<name>A0A2U8WBL1_9HYPH</name>
<evidence type="ECO:0000256" key="1">
    <source>
        <dbReference type="ARBA" id="ARBA00008571"/>
    </source>
</evidence>
<evidence type="ECO:0000313" key="5">
    <source>
        <dbReference type="Proteomes" id="UP000245926"/>
    </source>
</evidence>
<dbReference type="PANTHER" id="PTHR12469">
    <property type="entry name" value="PROTEIN EMI5 HOMOLOG, MITOCHONDRIAL"/>
    <property type="match status" value="1"/>
</dbReference>
<gene>
    <name evidence="4" type="ORF">DK389_27355</name>
</gene>
<organism evidence="4 5">
    <name type="scientific">Methylobacterium durans</name>
    <dbReference type="NCBI Taxonomy" id="2202825"/>
    <lineage>
        <taxon>Bacteria</taxon>
        <taxon>Pseudomonadati</taxon>
        <taxon>Pseudomonadota</taxon>
        <taxon>Alphaproteobacteria</taxon>
        <taxon>Hyphomicrobiales</taxon>
        <taxon>Methylobacteriaceae</taxon>
        <taxon>Methylobacterium</taxon>
    </lineage>
</organism>
<comment type="similarity">
    <text evidence="1">Belongs to the SdhE FAD assembly factor family.</text>
</comment>
<reference evidence="5" key="1">
    <citation type="submission" date="2018-05" db="EMBL/GenBank/DDBJ databases">
        <title>Complete Genome Sequence of Methylobacterium sp. 17SD2-17.</title>
        <authorList>
            <person name="Srinivasan S."/>
        </authorList>
    </citation>
    <scope>NUCLEOTIDE SEQUENCE [LARGE SCALE GENOMIC DNA]</scope>
    <source>
        <strain evidence="5">17SD2-17</strain>
    </source>
</reference>
<evidence type="ECO:0000256" key="3">
    <source>
        <dbReference type="ARBA" id="ARBA00023186"/>
    </source>
</evidence>
<dbReference type="EMBL" id="CP029550">
    <property type="protein sequence ID" value="AWN43545.1"/>
    <property type="molecule type" value="Genomic_DNA"/>
</dbReference>
<dbReference type="Gene3D" id="1.10.150.250">
    <property type="entry name" value="Flavinator of succinate dehydrogenase"/>
    <property type="match status" value="1"/>
</dbReference>
<proteinExistence type="inferred from homology"/>
<dbReference type="KEGG" id="mets:DK389_27355"/>
<keyword evidence="5" id="KW-1185">Reference proteome</keyword>
<dbReference type="GO" id="GO:0006099">
    <property type="term" value="P:tricarboxylic acid cycle"/>
    <property type="evidence" value="ECO:0007669"/>
    <property type="project" value="TreeGrafter"/>
</dbReference>
<dbReference type="InterPro" id="IPR036714">
    <property type="entry name" value="SDH_sf"/>
</dbReference>
<dbReference type="PANTHER" id="PTHR12469:SF2">
    <property type="entry name" value="SUCCINATE DEHYDROGENASE ASSEMBLY FACTOR 2, MITOCHONDRIAL"/>
    <property type="match status" value="1"/>
</dbReference>
<dbReference type="InterPro" id="IPR005631">
    <property type="entry name" value="SDH"/>
</dbReference>
<keyword evidence="3" id="KW-0143">Chaperone</keyword>
<dbReference type="AlphaFoldDB" id="A0A2U8WBL1"/>
<dbReference type="OrthoDB" id="9807264at2"/>
<dbReference type="SUPFAM" id="SSF109910">
    <property type="entry name" value="YgfY-like"/>
    <property type="match status" value="1"/>
</dbReference>
<protein>
    <recommendedName>
        <fullName evidence="2">FAD assembly factor SdhE</fullName>
    </recommendedName>
</protein>
<evidence type="ECO:0000256" key="2">
    <source>
        <dbReference type="ARBA" id="ARBA00019418"/>
    </source>
</evidence>
<evidence type="ECO:0000313" key="4">
    <source>
        <dbReference type="EMBL" id="AWN43545.1"/>
    </source>
</evidence>
<accession>A0A2U8WBL1</accession>
<dbReference type="RefSeq" id="WP_109894447.1">
    <property type="nucleotide sequence ID" value="NZ_CP029550.1"/>
</dbReference>